<dbReference type="AlphaFoldDB" id="A0A3D8GRJ2"/>
<dbReference type="EMBL" id="QNQT01000003">
    <property type="protein sequence ID" value="RDU37085.1"/>
    <property type="molecule type" value="Genomic_DNA"/>
</dbReference>
<accession>A0A3D8GRJ2</accession>
<dbReference type="GO" id="GO:0051087">
    <property type="term" value="F:protein-folding chaperone binding"/>
    <property type="evidence" value="ECO:0007669"/>
    <property type="project" value="InterPro"/>
</dbReference>
<dbReference type="Proteomes" id="UP000257144">
    <property type="component" value="Unassembled WGS sequence"/>
</dbReference>
<dbReference type="OrthoDB" id="2854077at2"/>
<name>A0A3D8GRJ2_9BACI</name>
<proteinExistence type="predicted"/>
<dbReference type="GO" id="GO:0000774">
    <property type="term" value="F:adenyl-nucleotide exchange factor activity"/>
    <property type="evidence" value="ECO:0007669"/>
    <property type="project" value="InterPro"/>
</dbReference>
<dbReference type="InterPro" id="IPR000740">
    <property type="entry name" value="GrpE"/>
</dbReference>
<dbReference type="GO" id="GO:0042803">
    <property type="term" value="F:protein homodimerization activity"/>
    <property type="evidence" value="ECO:0007669"/>
    <property type="project" value="InterPro"/>
</dbReference>
<keyword evidence="2" id="KW-1185">Reference proteome</keyword>
<sequence>MDSDERKRSPRIIRPFLSNSDRNAVEEIGPADNGPNIFIHSRPEPFSTQRFDQPLPSDIEQGPKAVTSFEPESLDDFVTYQDIHQGIAVVNRQIKLVGWIAALDTLLFFLDDVSQIRSFFFKNGDSPWQEELARLAKLLKLKMLDFIDGGDIELEKSLQEEFIEELLNLPKLEQFYVHEGESVEMDESLVSLIEAIKVDVKKGNRANFKGLQELEMKFDQFVDQIQADKQGEIHKAVQEMKDRNKKGKMLALEMFDQIDSVFQAVQQLGNDAVTKQVEMIINRSLEALESYGFEEIKVLGEPIDGKTMISLGNVSRQQYAPDLEQYHVYSVHKRGFRDKETNEIIRKATVITVD</sequence>
<dbReference type="GO" id="GO:0006457">
    <property type="term" value="P:protein folding"/>
    <property type="evidence" value="ECO:0007669"/>
    <property type="project" value="InterPro"/>
</dbReference>
<comment type="caution">
    <text evidence="1">The sequence shown here is derived from an EMBL/GenBank/DDBJ whole genome shotgun (WGS) entry which is preliminary data.</text>
</comment>
<reference evidence="1 2" key="1">
    <citation type="submission" date="2018-07" db="EMBL/GenBank/DDBJ databases">
        <title>Bacillus sp. YLB-04 draft genome sequence.</title>
        <authorList>
            <person name="Yu L."/>
            <person name="Tang X."/>
        </authorList>
    </citation>
    <scope>NUCLEOTIDE SEQUENCE [LARGE SCALE GENOMIC DNA]</scope>
    <source>
        <strain evidence="1 2">YLB-04</strain>
    </source>
</reference>
<dbReference type="RefSeq" id="WP_115451913.1">
    <property type="nucleotide sequence ID" value="NZ_QNQT01000003.1"/>
</dbReference>
<evidence type="ECO:0000313" key="1">
    <source>
        <dbReference type="EMBL" id="RDU37085.1"/>
    </source>
</evidence>
<organism evidence="1 2">
    <name type="scientific">Neobacillus piezotolerans</name>
    <dbReference type="NCBI Taxonomy" id="2259171"/>
    <lineage>
        <taxon>Bacteria</taxon>
        <taxon>Bacillati</taxon>
        <taxon>Bacillota</taxon>
        <taxon>Bacilli</taxon>
        <taxon>Bacillales</taxon>
        <taxon>Bacillaceae</taxon>
        <taxon>Neobacillus</taxon>
    </lineage>
</organism>
<evidence type="ECO:0000313" key="2">
    <source>
        <dbReference type="Proteomes" id="UP000257144"/>
    </source>
</evidence>
<gene>
    <name evidence="1" type="primary">grpE</name>
    <name evidence="1" type="ORF">DRW41_10390</name>
</gene>
<dbReference type="Pfam" id="PF01025">
    <property type="entry name" value="GrpE"/>
    <property type="match status" value="1"/>
</dbReference>
<protein>
    <submittedName>
        <fullName evidence="1">Nucleotide exchange factor GrpE</fullName>
    </submittedName>
</protein>